<dbReference type="GO" id="GO:0003700">
    <property type="term" value="F:DNA-binding transcription factor activity"/>
    <property type="evidence" value="ECO:0007669"/>
    <property type="project" value="InterPro"/>
</dbReference>
<dbReference type="SMART" id="SM00338">
    <property type="entry name" value="BRLZ"/>
    <property type="match status" value="1"/>
</dbReference>
<dbReference type="InterPro" id="IPR004827">
    <property type="entry name" value="bZIP"/>
</dbReference>
<dbReference type="PANTHER" id="PTHR22952">
    <property type="entry name" value="CAMP-RESPONSE ELEMENT BINDING PROTEIN-RELATED"/>
    <property type="match status" value="1"/>
</dbReference>
<feature type="coiled-coil region" evidence="4">
    <location>
        <begin position="182"/>
        <end position="209"/>
    </location>
</feature>
<dbReference type="OrthoDB" id="644067at2759"/>
<evidence type="ECO:0000313" key="8">
    <source>
        <dbReference type="Proteomes" id="UP000238479"/>
    </source>
</evidence>
<feature type="region of interest" description="Disordered" evidence="5">
    <location>
        <begin position="132"/>
        <end position="182"/>
    </location>
</feature>
<comment type="caution">
    <text evidence="7">The sequence shown here is derived from an EMBL/GenBank/DDBJ whole genome shotgun (WGS) entry which is preliminary data.</text>
</comment>
<feature type="compositionally biased region" description="Polar residues" evidence="5">
    <location>
        <begin position="132"/>
        <end position="143"/>
    </location>
</feature>
<gene>
    <name evidence="7" type="ORF">RchiOBHm_Chr6g0303481</name>
</gene>
<dbReference type="InterPro" id="IPR043452">
    <property type="entry name" value="BZIP46-like"/>
</dbReference>
<comment type="subcellular location">
    <subcellularLocation>
        <location evidence="1">Nucleus</location>
    </subcellularLocation>
</comment>
<sequence length="224" mass="24156">MTMEDVWKDISLASLCDHNSPAAAAGSSASRNDSAAIRGFIFQDFMAAASNKLTPSLATDLAPLPQPPATLLSLSSSGSDHFQHCQVQSATATASTNTTAPPIPVTPNAQRLHRISTIPSSSVISFSNKHANNSSEALDSSPSCKKRALEENGENSRHVRHKRMIKNRESASRSRARKQAYTSELELELAHLREENARLKRRQEKISLAAPVAAATPPKRAHSV</sequence>
<dbReference type="EMBL" id="PDCK01000044">
    <property type="protein sequence ID" value="PRQ27264.1"/>
    <property type="molecule type" value="Genomic_DNA"/>
</dbReference>
<keyword evidence="4" id="KW-0175">Coiled coil</keyword>
<dbReference type="PANTHER" id="PTHR22952:SF450">
    <property type="entry name" value="PROTEIN FD-LIKE"/>
    <property type="match status" value="1"/>
</dbReference>
<dbReference type="FunFam" id="1.20.5.170:FF:000036">
    <property type="entry name" value="ABSCISIC ACID-INSENSITIVE 5-like protein 2"/>
    <property type="match status" value="1"/>
</dbReference>
<feature type="compositionally biased region" description="Low complexity" evidence="5">
    <location>
        <begin position="89"/>
        <end position="100"/>
    </location>
</feature>
<dbReference type="Pfam" id="PF00170">
    <property type="entry name" value="bZIP_1"/>
    <property type="match status" value="1"/>
</dbReference>
<keyword evidence="8" id="KW-1185">Reference proteome</keyword>
<keyword evidence="2" id="KW-0238">DNA-binding</keyword>
<dbReference type="Gene3D" id="1.20.5.170">
    <property type="match status" value="1"/>
</dbReference>
<dbReference type="Proteomes" id="UP000238479">
    <property type="component" value="Chromosome 6"/>
</dbReference>
<dbReference type="AlphaFoldDB" id="A0A2P6PZB5"/>
<evidence type="ECO:0000256" key="4">
    <source>
        <dbReference type="SAM" id="Coils"/>
    </source>
</evidence>
<feature type="domain" description="BZIP" evidence="6">
    <location>
        <begin position="160"/>
        <end position="207"/>
    </location>
</feature>
<proteinExistence type="predicted"/>
<feature type="compositionally biased region" description="Basic and acidic residues" evidence="5">
    <location>
        <begin position="147"/>
        <end position="157"/>
    </location>
</feature>
<protein>
    <submittedName>
        <fullName evidence="7">Putative transcription factor bZIP family</fullName>
    </submittedName>
</protein>
<dbReference type="GO" id="GO:0045893">
    <property type="term" value="P:positive regulation of DNA-templated transcription"/>
    <property type="evidence" value="ECO:0007669"/>
    <property type="project" value="InterPro"/>
</dbReference>
<dbReference type="InterPro" id="IPR046347">
    <property type="entry name" value="bZIP_sf"/>
</dbReference>
<evidence type="ECO:0000256" key="3">
    <source>
        <dbReference type="ARBA" id="ARBA00023242"/>
    </source>
</evidence>
<dbReference type="GO" id="GO:0003677">
    <property type="term" value="F:DNA binding"/>
    <property type="evidence" value="ECO:0007669"/>
    <property type="project" value="UniProtKB-KW"/>
</dbReference>
<keyword evidence="3" id="KW-0539">Nucleus</keyword>
<evidence type="ECO:0000256" key="2">
    <source>
        <dbReference type="ARBA" id="ARBA00023125"/>
    </source>
</evidence>
<evidence type="ECO:0000313" key="7">
    <source>
        <dbReference type="EMBL" id="PRQ27264.1"/>
    </source>
</evidence>
<evidence type="ECO:0000256" key="5">
    <source>
        <dbReference type="SAM" id="MobiDB-lite"/>
    </source>
</evidence>
<name>A0A2P6PZB5_ROSCH</name>
<feature type="region of interest" description="Disordered" evidence="5">
    <location>
        <begin position="83"/>
        <end position="109"/>
    </location>
</feature>
<dbReference type="PROSITE" id="PS50217">
    <property type="entry name" value="BZIP"/>
    <property type="match status" value="1"/>
</dbReference>
<reference evidence="7 8" key="1">
    <citation type="journal article" date="2018" name="Nat. Genet.">
        <title>The Rosa genome provides new insights in the design of modern roses.</title>
        <authorList>
            <person name="Bendahmane M."/>
        </authorList>
    </citation>
    <scope>NUCLEOTIDE SEQUENCE [LARGE SCALE GENOMIC DNA]</scope>
    <source>
        <strain evidence="8">cv. Old Blush</strain>
    </source>
</reference>
<evidence type="ECO:0000259" key="6">
    <source>
        <dbReference type="PROSITE" id="PS50217"/>
    </source>
</evidence>
<dbReference type="OMA" id="NRHHKRM"/>
<dbReference type="Gramene" id="PRQ27264">
    <property type="protein sequence ID" value="PRQ27264"/>
    <property type="gene ID" value="RchiOBHm_Chr6g0303481"/>
</dbReference>
<dbReference type="GO" id="GO:0005634">
    <property type="term" value="C:nucleus"/>
    <property type="evidence" value="ECO:0007669"/>
    <property type="project" value="UniProtKB-SubCell"/>
</dbReference>
<accession>A0A2P6PZB5</accession>
<dbReference type="PROSITE" id="PS00036">
    <property type="entry name" value="BZIP_BASIC"/>
    <property type="match status" value="1"/>
</dbReference>
<dbReference type="STRING" id="74649.A0A2P6PZB5"/>
<evidence type="ECO:0000256" key="1">
    <source>
        <dbReference type="ARBA" id="ARBA00004123"/>
    </source>
</evidence>
<dbReference type="SUPFAM" id="SSF57959">
    <property type="entry name" value="Leucine zipper domain"/>
    <property type="match status" value="1"/>
</dbReference>
<organism evidence="7 8">
    <name type="scientific">Rosa chinensis</name>
    <name type="common">China rose</name>
    <dbReference type="NCBI Taxonomy" id="74649"/>
    <lineage>
        <taxon>Eukaryota</taxon>
        <taxon>Viridiplantae</taxon>
        <taxon>Streptophyta</taxon>
        <taxon>Embryophyta</taxon>
        <taxon>Tracheophyta</taxon>
        <taxon>Spermatophyta</taxon>
        <taxon>Magnoliopsida</taxon>
        <taxon>eudicotyledons</taxon>
        <taxon>Gunneridae</taxon>
        <taxon>Pentapetalae</taxon>
        <taxon>rosids</taxon>
        <taxon>fabids</taxon>
        <taxon>Rosales</taxon>
        <taxon>Rosaceae</taxon>
        <taxon>Rosoideae</taxon>
        <taxon>Rosoideae incertae sedis</taxon>
        <taxon>Rosa</taxon>
    </lineage>
</organism>
<dbReference type="CDD" id="cd14707">
    <property type="entry name" value="bZIP_plant_BZIP46"/>
    <property type="match status" value="1"/>
</dbReference>